<sequence length="157" mass="17542">MAHFSDDIRHRYRNKGFAKAIAYHSSKDSGTGECDAILVITCSGVATATLQHISSVNDEEKLPKSVMLVQGPRPGKLGASVGETVYLTIGHSRKTTSDRLLQVPSSSRAEYNQNKLCNLFHSHPDGDKVTRKYFPVVTKRTHYSQCFWWSTRKGMNP</sequence>
<keyword evidence="2" id="KW-1185">Reference proteome</keyword>
<dbReference type="AlphaFoldDB" id="A0A0C9Z946"/>
<organism evidence="1 2">
    <name type="scientific">Suillus luteus UH-Slu-Lm8-n1</name>
    <dbReference type="NCBI Taxonomy" id="930992"/>
    <lineage>
        <taxon>Eukaryota</taxon>
        <taxon>Fungi</taxon>
        <taxon>Dikarya</taxon>
        <taxon>Basidiomycota</taxon>
        <taxon>Agaricomycotina</taxon>
        <taxon>Agaricomycetes</taxon>
        <taxon>Agaricomycetidae</taxon>
        <taxon>Boletales</taxon>
        <taxon>Suillineae</taxon>
        <taxon>Suillaceae</taxon>
        <taxon>Suillus</taxon>
    </lineage>
</organism>
<protein>
    <submittedName>
        <fullName evidence="1">Uncharacterized protein</fullName>
    </submittedName>
</protein>
<dbReference type="Proteomes" id="UP000054485">
    <property type="component" value="Unassembled WGS sequence"/>
</dbReference>
<name>A0A0C9Z946_9AGAM</name>
<reference evidence="1 2" key="1">
    <citation type="submission" date="2014-04" db="EMBL/GenBank/DDBJ databases">
        <authorList>
            <consortium name="DOE Joint Genome Institute"/>
            <person name="Kuo A."/>
            <person name="Ruytinx J."/>
            <person name="Rineau F."/>
            <person name="Colpaert J."/>
            <person name="Kohler A."/>
            <person name="Nagy L.G."/>
            <person name="Floudas D."/>
            <person name="Copeland A."/>
            <person name="Barry K.W."/>
            <person name="Cichocki N."/>
            <person name="Veneault-Fourrey C."/>
            <person name="LaButti K."/>
            <person name="Lindquist E.A."/>
            <person name="Lipzen A."/>
            <person name="Lundell T."/>
            <person name="Morin E."/>
            <person name="Murat C."/>
            <person name="Sun H."/>
            <person name="Tunlid A."/>
            <person name="Henrissat B."/>
            <person name="Grigoriev I.V."/>
            <person name="Hibbett D.S."/>
            <person name="Martin F."/>
            <person name="Nordberg H.P."/>
            <person name="Cantor M.N."/>
            <person name="Hua S.X."/>
        </authorList>
    </citation>
    <scope>NUCLEOTIDE SEQUENCE [LARGE SCALE GENOMIC DNA]</scope>
    <source>
        <strain evidence="1 2">UH-Slu-Lm8-n1</strain>
    </source>
</reference>
<dbReference type="HOGENOM" id="CLU_1679123_0_0_1"/>
<evidence type="ECO:0000313" key="2">
    <source>
        <dbReference type="Proteomes" id="UP000054485"/>
    </source>
</evidence>
<dbReference type="EMBL" id="KN835829">
    <property type="protein sequence ID" value="KIK33990.1"/>
    <property type="molecule type" value="Genomic_DNA"/>
</dbReference>
<dbReference type="InParanoid" id="A0A0C9Z946"/>
<dbReference type="OrthoDB" id="10359525at2759"/>
<proteinExistence type="predicted"/>
<evidence type="ECO:0000313" key="1">
    <source>
        <dbReference type="EMBL" id="KIK33990.1"/>
    </source>
</evidence>
<accession>A0A0C9Z946</accession>
<gene>
    <name evidence="1" type="ORF">CY34DRAFT_665523</name>
</gene>
<reference evidence="2" key="2">
    <citation type="submission" date="2015-01" db="EMBL/GenBank/DDBJ databases">
        <title>Evolutionary Origins and Diversification of the Mycorrhizal Mutualists.</title>
        <authorList>
            <consortium name="DOE Joint Genome Institute"/>
            <consortium name="Mycorrhizal Genomics Consortium"/>
            <person name="Kohler A."/>
            <person name="Kuo A."/>
            <person name="Nagy L.G."/>
            <person name="Floudas D."/>
            <person name="Copeland A."/>
            <person name="Barry K.W."/>
            <person name="Cichocki N."/>
            <person name="Veneault-Fourrey C."/>
            <person name="LaButti K."/>
            <person name="Lindquist E.A."/>
            <person name="Lipzen A."/>
            <person name="Lundell T."/>
            <person name="Morin E."/>
            <person name="Murat C."/>
            <person name="Riley R."/>
            <person name="Ohm R."/>
            <person name="Sun H."/>
            <person name="Tunlid A."/>
            <person name="Henrissat B."/>
            <person name="Grigoriev I.V."/>
            <person name="Hibbett D.S."/>
            <person name="Martin F."/>
        </authorList>
    </citation>
    <scope>NUCLEOTIDE SEQUENCE [LARGE SCALE GENOMIC DNA]</scope>
    <source>
        <strain evidence="2">UH-Slu-Lm8-n1</strain>
    </source>
</reference>